<feature type="chain" id="PRO_5007623373" description="Flagellar hook-basal body complex protein FliE" evidence="6">
    <location>
        <begin position="23"/>
        <end position="124"/>
    </location>
</feature>
<dbReference type="GO" id="GO:0009425">
    <property type="term" value="C:bacterial-type flagellum basal body"/>
    <property type="evidence" value="ECO:0007669"/>
    <property type="project" value="UniProtKB-SubCell"/>
</dbReference>
<keyword evidence="7" id="KW-0966">Cell projection</keyword>
<keyword evidence="8" id="KW-1185">Reference proteome</keyword>
<dbReference type="STRING" id="1777137.AWB76_06058"/>
<dbReference type="OrthoDB" id="8909229at2"/>
<evidence type="ECO:0000256" key="5">
    <source>
        <dbReference type="NCBIfam" id="TIGR00205"/>
    </source>
</evidence>
<protein>
    <recommendedName>
        <fullName evidence="4 5">Flagellar hook-basal body complex protein FliE</fullName>
    </recommendedName>
</protein>
<comment type="subcellular location">
    <subcellularLocation>
        <location evidence="1 4">Bacterial flagellum basal body</location>
    </subcellularLocation>
</comment>
<keyword evidence="6" id="KW-0732">Signal</keyword>
<keyword evidence="7" id="KW-0282">Flagellum</keyword>
<evidence type="ECO:0000256" key="4">
    <source>
        <dbReference type="HAMAP-Rule" id="MF_00724"/>
    </source>
</evidence>
<reference evidence="8" key="1">
    <citation type="submission" date="2016-01" db="EMBL/GenBank/DDBJ databases">
        <authorList>
            <person name="Peeters Charlotte."/>
        </authorList>
    </citation>
    <scope>NUCLEOTIDE SEQUENCE [LARGE SCALE GENOMIC DNA]</scope>
</reference>
<dbReference type="PRINTS" id="PR01006">
    <property type="entry name" value="FLGHOOKFLIE"/>
</dbReference>
<dbReference type="GO" id="GO:0071973">
    <property type="term" value="P:bacterial-type flagellum-dependent cell motility"/>
    <property type="evidence" value="ECO:0007669"/>
    <property type="project" value="InterPro"/>
</dbReference>
<evidence type="ECO:0000256" key="3">
    <source>
        <dbReference type="ARBA" id="ARBA00023143"/>
    </source>
</evidence>
<dbReference type="AlphaFoldDB" id="A0A158CVY5"/>
<evidence type="ECO:0000256" key="2">
    <source>
        <dbReference type="ARBA" id="ARBA00009272"/>
    </source>
</evidence>
<keyword evidence="7" id="KW-0969">Cilium</keyword>
<sequence length="124" mass="12406">MNFPINPLSSALSAIQSMASQAAGGTGAAGAATVASGAVLGQSGTSGAASATSFADALKSSIDKISDNQTKALGEAHAFEIGAPNVSLNDVMVDMQKANVGMQFGLQVRNKLVSAYNDIMQISV</sequence>
<feature type="signal peptide" evidence="6">
    <location>
        <begin position="1"/>
        <end position="22"/>
    </location>
</feature>
<dbReference type="PANTHER" id="PTHR34653:SF1">
    <property type="entry name" value="FLAGELLAR HOOK-BASAL BODY COMPLEX PROTEIN FLIE"/>
    <property type="match status" value="1"/>
</dbReference>
<dbReference type="RefSeq" id="WP_061163713.1">
    <property type="nucleotide sequence ID" value="NZ_FCOI02000028.1"/>
</dbReference>
<dbReference type="Proteomes" id="UP000054624">
    <property type="component" value="Unassembled WGS sequence"/>
</dbReference>
<dbReference type="InterPro" id="IPR001624">
    <property type="entry name" value="FliE"/>
</dbReference>
<dbReference type="GO" id="GO:0005198">
    <property type="term" value="F:structural molecule activity"/>
    <property type="evidence" value="ECO:0007669"/>
    <property type="project" value="UniProtKB-UniRule"/>
</dbReference>
<dbReference type="EMBL" id="FCOI02000028">
    <property type="protein sequence ID" value="SAK86504.1"/>
    <property type="molecule type" value="Genomic_DNA"/>
</dbReference>
<dbReference type="Pfam" id="PF02049">
    <property type="entry name" value="FliE"/>
    <property type="match status" value="1"/>
</dbReference>
<name>A0A158CVY5_9BURK</name>
<keyword evidence="3 4" id="KW-0975">Bacterial flagellum</keyword>
<comment type="similarity">
    <text evidence="2 4">Belongs to the FliE family.</text>
</comment>
<dbReference type="PANTHER" id="PTHR34653">
    <property type="match status" value="1"/>
</dbReference>
<evidence type="ECO:0000256" key="6">
    <source>
        <dbReference type="SAM" id="SignalP"/>
    </source>
</evidence>
<evidence type="ECO:0000313" key="7">
    <source>
        <dbReference type="EMBL" id="SAK86504.1"/>
    </source>
</evidence>
<evidence type="ECO:0000256" key="1">
    <source>
        <dbReference type="ARBA" id="ARBA00004117"/>
    </source>
</evidence>
<gene>
    <name evidence="4" type="primary">fliE</name>
    <name evidence="7" type="ORF">AWB76_06058</name>
</gene>
<dbReference type="HAMAP" id="MF_00724">
    <property type="entry name" value="FliE"/>
    <property type="match status" value="1"/>
</dbReference>
<proteinExistence type="inferred from homology"/>
<dbReference type="GO" id="GO:0003774">
    <property type="term" value="F:cytoskeletal motor activity"/>
    <property type="evidence" value="ECO:0007669"/>
    <property type="project" value="InterPro"/>
</dbReference>
<dbReference type="NCBIfam" id="TIGR00205">
    <property type="entry name" value="fliE"/>
    <property type="match status" value="1"/>
</dbReference>
<organism evidence="7 8">
    <name type="scientific">Caballeronia temeraria</name>
    <dbReference type="NCBI Taxonomy" id="1777137"/>
    <lineage>
        <taxon>Bacteria</taxon>
        <taxon>Pseudomonadati</taxon>
        <taxon>Pseudomonadota</taxon>
        <taxon>Betaproteobacteria</taxon>
        <taxon>Burkholderiales</taxon>
        <taxon>Burkholderiaceae</taxon>
        <taxon>Caballeronia</taxon>
    </lineage>
</organism>
<evidence type="ECO:0000313" key="8">
    <source>
        <dbReference type="Proteomes" id="UP000054624"/>
    </source>
</evidence>
<accession>A0A158CVY5</accession>